<keyword evidence="4 6" id="KW-1133">Transmembrane helix</keyword>
<keyword evidence="3 6" id="KW-0812">Transmembrane</keyword>
<feature type="non-terminal residue" evidence="8">
    <location>
        <position position="276"/>
    </location>
</feature>
<evidence type="ECO:0000256" key="1">
    <source>
        <dbReference type="ARBA" id="ARBA00004141"/>
    </source>
</evidence>
<comment type="similarity">
    <text evidence="2">Belongs to the polycystin family.</text>
</comment>
<accession>A7SBB5</accession>
<dbReference type="GO" id="GO:0005509">
    <property type="term" value="F:calcium ion binding"/>
    <property type="evidence" value="ECO:0007669"/>
    <property type="project" value="InterPro"/>
</dbReference>
<dbReference type="PROSITE" id="PS51257">
    <property type="entry name" value="PROKAR_LIPOPROTEIN"/>
    <property type="match status" value="1"/>
</dbReference>
<keyword evidence="9" id="KW-1185">Reference proteome</keyword>
<sequence length="276" mass="31933">MFVKDIRTARLYHRQGTIYFVTIACEIITMGFLVSFVYKEVKKVCRTRGKYFKDKWNWLEATILLLIVASGSVLLFRETQKAIVIDNAKDQLLKKGRHFVNLYPAATWDDASICCLGLVIFFSNLKLLKLMRFNHRVFLLTRTLSRAAPKLMSFSVVFLTVYLAYGSLYYLTIGTNLKDYLSLGRTLETLFCTLLGRFDYVHMTEVIPLLGPVFFFSYMLFVVMVLMNVFLATIIDEFAEVCNDETLKANEVHLLHFISERIRLKFGIESKEVAGR</sequence>
<dbReference type="OMA" id="WDDASIC"/>
<dbReference type="eggNOG" id="KOG3599">
    <property type="taxonomic scope" value="Eukaryota"/>
</dbReference>
<dbReference type="PhylomeDB" id="A7SBB5"/>
<dbReference type="InterPro" id="IPR013122">
    <property type="entry name" value="PKD1_2_channel"/>
</dbReference>
<dbReference type="STRING" id="45351.A7SBB5"/>
<feature type="domain" description="Polycystin cation channel PKD1/PKD2" evidence="7">
    <location>
        <begin position="21"/>
        <end position="241"/>
    </location>
</feature>
<dbReference type="FunFam" id="1.10.287.70:FF:000086">
    <property type="entry name" value="Polycystic kidney disease 2"/>
    <property type="match status" value="1"/>
</dbReference>
<dbReference type="Proteomes" id="UP000001593">
    <property type="component" value="Unassembled WGS sequence"/>
</dbReference>
<keyword evidence="5 6" id="KW-0472">Membrane</keyword>
<dbReference type="InterPro" id="IPR003915">
    <property type="entry name" value="PKD_2"/>
</dbReference>
<evidence type="ECO:0000256" key="5">
    <source>
        <dbReference type="ARBA" id="ARBA00023136"/>
    </source>
</evidence>
<evidence type="ECO:0000313" key="8">
    <source>
        <dbReference type="EMBL" id="EDO38970.1"/>
    </source>
</evidence>
<dbReference type="AlphaFoldDB" id="A7SBB5"/>
<feature type="transmembrane region" description="Helical" evidence="6">
    <location>
        <begin position="209"/>
        <end position="231"/>
    </location>
</feature>
<dbReference type="PANTHER" id="PTHR10877:SF150">
    <property type="entry name" value="REJ DOMAIN-CONTAINING PROTEIN"/>
    <property type="match status" value="1"/>
</dbReference>
<feature type="transmembrane region" description="Helical" evidence="6">
    <location>
        <begin position="18"/>
        <end position="38"/>
    </location>
</feature>
<evidence type="ECO:0000256" key="4">
    <source>
        <dbReference type="ARBA" id="ARBA00022989"/>
    </source>
</evidence>
<dbReference type="PRINTS" id="PR01433">
    <property type="entry name" value="POLYCYSTIN2"/>
</dbReference>
<gene>
    <name evidence="8" type="ORF">NEMVEDRAFT_v1g112013</name>
</gene>
<dbReference type="HOGENOM" id="CLU_012097_1_0_1"/>
<protein>
    <recommendedName>
        <fullName evidence="7">Polycystin cation channel PKD1/PKD2 domain-containing protein</fullName>
    </recommendedName>
</protein>
<dbReference type="Pfam" id="PF08016">
    <property type="entry name" value="PKD_channel"/>
    <property type="match status" value="1"/>
</dbReference>
<evidence type="ECO:0000313" key="9">
    <source>
        <dbReference type="Proteomes" id="UP000001593"/>
    </source>
</evidence>
<dbReference type="Gene3D" id="1.10.287.70">
    <property type="match status" value="1"/>
</dbReference>
<proteinExistence type="inferred from homology"/>
<dbReference type="InterPro" id="IPR051223">
    <property type="entry name" value="Polycystin"/>
</dbReference>
<dbReference type="PANTHER" id="PTHR10877">
    <property type="entry name" value="POLYCYSTIN FAMILY MEMBER"/>
    <property type="match status" value="1"/>
</dbReference>
<feature type="transmembrane region" description="Helical" evidence="6">
    <location>
        <begin position="151"/>
        <end position="171"/>
    </location>
</feature>
<organism evidence="8 9">
    <name type="scientific">Nematostella vectensis</name>
    <name type="common">Starlet sea anemone</name>
    <dbReference type="NCBI Taxonomy" id="45351"/>
    <lineage>
        <taxon>Eukaryota</taxon>
        <taxon>Metazoa</taxon>
        <taxon>Cnidaria</taxon>
        <taxon>Anthozoa</taxon>
        <taxon>Hexacorallia</taxon>
        <taxon>Actiniaria</taxon>
        <taxon>Edwardsiidae</taxon>
        <taxon>Nematostella</taxon>
    </lineage>
</organism>
<reference evidence="8 9" key="1">
    <citation type="journal article" date="2007" name="Science">
        <title>Sea anemone genome reveals ancestral eumetazoan gene repertoire and genomic organization.</title>
        <authorList>
            <person name="Putnam N.H."/>
            <person name="Srivastava M."/>
            <person name="Hellsten U."/>
            <person name="Dirks B."/>
            <person name="Chapman J."/>
            <person name="Salamov A."/>
            <person name="Terry A."/>
            <person name="Shapiro H."/>
            <person name="Lindquist E."/>
            <person name="Kapitonov V.V."/>
            <person name="Jurka J."/>
            <person name="Genikhovich G."/>
            <person name="Grigoriev I.V."/>
            <person name="Lucas S.M."/>
            <person name="Steele R.E."/>
            <person name="Finnerty J.R."/>
            <person name="Technau U."/>
            <person name="Martindale M.Q."/>
            <person name="Rokhsar D.S."/>
        </authorList>
    </citation>
    <scope>NUCLEOTIDE SEQUENCE [LARGE SCALE GENOMIC DNA]</scope>
    <source>
        <strain evidence="9">CH2 X CH6</strain>
    </source>
</reference>
<dbReference type="EMBL" id="DS469615">
    <property type="protein sequence ID" value="EDO38970.1"/>
    <property type="molecule type" value="Genomic_DNA"/>
</dbReference>
<comment type="subcellular location">
    <subcellularLocation>
        <location evidence="1">Membrane</location>
        <topology evidence="1">Multi-pass membrane protein</topology>
    </subcellularLocation>
</comment>
<feature type="transmembrane region" description="Helical" evidence="6">
    <location>
        <begin position="110"/>
        <end position="130"/>
    </location>
</feature>
<name>A7SBB5_NEMVE</name>
<evidence type="ECO:0000256" key="6">
    <source>
        <dbReference type="SAM" id="Phobius"/>
    </source>
</evidence>
<feature type="transmembrane region" description="Helical" evidence="6">
    <location>
        <begin position="58"/>
        <end position="76"/>
    </location>
</feature>
<evidence type="ECO:0000259" key="7">
    <source>
        <dbReference type="Pfam" id="PF08016"/>
    </source>
</evidence>
<dbReference type="GO" id="GO:0016020">
    <property type="term" value="C:membrane"/>
    <property type="evidence" value="ECO:0007669"/>
    <property type="project" value="UniProtKB-SubCell"/>
</dbReference>
<dbReference type="InParanoid" id="A7SBB5"/>
<evidence type="ECO:0000256" key="2">
    <source>
        <dbReference type="ARBA" id="ARBA00007200"/>
    </source>
</evidence>
<evidence type="ECO:0000256" key="3">
    <source>
        <dbReference type="ARBA" id="ARBA00022692"/>
    </source>
</evidence>